<accession>A0ABR9VN37</accession>
<proteinExistence type="predicted"/>
<sequence>MANIQIADLYSAVNDALESRNEALSYVSDEEMKNVSGGWIIYGRYGYAWRAVGNYWWFRRY</sequence>
<dbReference type="EMBL" id="JADEWB010000216">
    <property type="protein sequence ID" value="MBE9238830.1"/>
    <property type="molecule type" value="Genomic_DNA"/>
</dbReference>
<comment type="caution">
    <text evidence="1">The sequence shown here is derived from an EMBL/GenBank/DDBJ whole genome shotgun (WGS) entry which is preliminary data.</text>
</comment>
<evidence type="ECO:0000313" key="1">
    <source>
        <dbReference type="EMBL" id="MBE9238830.1"/>
    </source>
</evidence>
<evidence type="ECO:0000313" key="2">
    <source>
        <dbReference type="Proteomes" id="UP000606776"/>
    </source>
</evidence>
<keyword evidence="2" id="KW-1185">Reference proteome</keyword>
<gene>
    <name evidence="1" type="ORF">IQ227_23120</name>
</gene>
<dbReference type="Proteomes" id="UP000606776">
    <property type="component" value="Unassembled WGS sequence"/>
</dbReference>
<dbReference type="RefSeq" id="WP_193944168.1">
    <property type="nucleotide sequence ID" value="NZ_JADEWB010000216.1"/>
</dbReference>
<name>A0ABR9VN37_9CYAN</name>
<organism evidence="1 2">
    <name type="scientific">Sphaerospermopsis aphanizomenoides LEGE 00250</name>
    <dbReference type="NCBI Taxonomy" id="2777972"/>
    <lineage>
        <taxon>Bacteria</taxon>
        <taxon>Bacillati</taxon>
        <taxon>Cyanobacteriota</taxon>
        <taxon>Cyanophyceae</taxon>
        <taxon>Nostocales</taxon>
        <taxon>Aphanizomenonaceae</taxon>
        <taxon>Sphaerospermopsis</taxon>
        <taxon>Sphaerospermopsis aphanizomenoides</taxon>
    </lineage>
</organism>
<protein>
    <submittedName>
        <fullName evidence="1">Uncharacterized protein</fullName>
    </submittedName>
</protein>
<reference evidence="1 2" key="1">
    <citation type="submission" date="2020-10" db="EMBL/GenBank/DDBJ databases">
        <authorList>
            <person name="Castelo-Branco R."/>
            <person name="Eusebio N."/>
            <person name="Adriana R."/>
            <person name="Vieira A."/>
            <person name="Brugerolle De Fraissinette N."/>
            <person name="Rezende De Castro R."/>
            <person name="Schneider M.P."/>
            <person name="Vasconcelos V."/>
            <person name="Leao P.N."/>
        </authorList>
    </citation>
    <scope>NUCLEOTIDE SEQUENCE [LARGE SCALE GENOMIC DNA]</scope>
    <source>
        <strain evidence="1 2">LEGE 00250</strain>
    </source>
</reference>